<feature type="domain" description="U3 small nucleolar RNA-associated protein 13 C-terminal" evidence="7">
    <location>
        <begin position="939"/>
        <end position="1073"/>
    </location>
</feature>
<evidence type="ECO:0000313" key="9">
    <source>
        <dbReference type="Proteomes" id="UP000518266"/>
    </source>
</evidence>
<evidence type="ECO:0000256" key="3">
    <source>
        <dbReference type="ARBA" id="ARBA00022737"/>
    </source>
</evidence>
<evidence type="ECO:0000313" key="8">
    <source>
        <dbReference type="EMBL" id="KAF3846423.1"/>
    </source>
</evidence>
<name>A0A7J5YBD9_DISMA</name>
<dbReference type="InterPro" id="IPR015943">
    <property type="entry name" value="WD40/YVTN_repeat-like_dom_sf"/>
</dbReference>
<accession>A0A7J5YBD9</accession>
<organism evidence="8 9">
    <name type="scientific">Dissostichus mawsoni</name>
    <name type="common">Antarctic cod</name>
    <dbReference type="NCBI Taxonomy" id="36200"/>
    <lineage>
        <taxon>Eukaryota</taxon>
        <taxon>Metazoa</taxon>
        <taxon>Chordata</taxon>
        <taxon>Craniata</taxon>
        <taxon>Vertebrata</taxon>
        <taxon>Euteleostomi</taxon>
        <taxon>Actinopterygii</taxon>
        <taxon>Neopterygii</taxon>
        <taxon>Teleostei</taxon>
        <taxon>Neoteleostei</taxon>
        <taxon>Acanthomorphata</taxon>
        <taxon>Eupercaria</taxon>
        <taxon>Perciformes</taxon>
        <taxon>Notothenioidei</taxon>
        <taxon>Nototheniidae</taxon>
        <taxon>Dissostichus</taxon>
    </lineage>
</organism>
<proteinExistence type="predicted"/>
<feature type="repeat" description="WD" evidence="5">
    <location>
        <begin position="658"/>
        <end position="693"/>
    </location>
</feature>
<feature type="compositionally biased region" description="Basic and acidic residues" evidence="6">
    <location>
        <begin position="1103"/>
        <end position="1113"/>
    </location>
</feature>
<evidence type="ECO:0000256" key="4">
    <source>
        <dbReference type="ARBA" id="ARBA00023242"/>
    </source>
</evidence>
<comment type="subcellular location">
    <subcellularLocation>
        <location evidence="1">Nucleus</location>
        <location evidence="1">Nucleolus</location>
    </subcellularLocation>
</comment>
<feature type="repeat" description="WD" evidence="5">
    <location>
        <begin position="704"/>
        <end position="738"/>
    </location>
</feature>
<feature type="repeat" description="WD" evidence="5">
    <location>
        <begin position="886"/>
        <end position="917"/>
    </location>
</feature>
<dbReference type="PANTHER" id="PTHR19854">
    <property type="entry name" value="TRANSDUCIN BETA-LIKE 3"/>
    <property type="match status" value="1"/>
</dbReference>
<protein>
    <recommendedName>
        <fullName evidence="7">U3 small nucleolar RNA-associated protein 13 C-terminal domain-containing protein</fullName>
    </recommendedName>
</protein>
<keyword evidence="3" id="KW-0677">Repeat</keyword>
<dbReference type="GO" id="GO:0034511">
    <property type="term" value="F:U3 snoRNA binding"/>
    <property type="evidence" value="ECO:0007669"/>
    <property type="project" value="TreeGrafter"/>
</dbReference>
<dbReference type="Pfam" id="PF08625">
    <property type="entry name" value="Utp13"/>
    <property type="match status" value="1"/>
</dbReference>
<dbReference type="InterPro" id="IPR001680">
    <property type="entry name" value="WD40_rpt"/>
</dbReference>
<feature type="region of interest" description="Disordered" evidence="6">
    <location>
        <begin position="66"/>
        <end position="87"/>
    </location>
</feature>
<feature type="compositionally biased region" description="Low complexity" evidence="6">
    <location>
        <begin position="1141"/>
        <end position="1165"/>
    </location>
</feature>
<feature type="compositionally biased region" description="Acidic residues" evidence="6">
    <location>
        <begin position="1114"/>
        <end position="1138"/>
    </location>
</feature>
<dbReference type="InterPro" id="IPR019775">
    <property type="entry name" value="WD40_repeat_CS"/>
</dbReference>
<dbReference type="GO" id="GO:0000472">
    <property type="term" value="P:endonucleolytic cleavage to generate mature 5'-end of SSU-rRNA from (SSU-rRNA, 5.8S rRNA, LSU-rRNA)"/>
    <property type="evidence" value="ECO:0007669"/>
    <property type="project" value="TreeGrafter"/>
</dbReference>
<evidence type="ECO:0000256" key="6">
    <source>
        <dbReference type="SAM" id="MobiDB-lite"/>
    </source>
</evidence>
<feature type="compositionally biased region" description="Acidic residues" evidence="6">
    <location>
        <begin position="1171"/>
        <end position="1184"/>
    </location>
</feature>
<dbReference type="EMBL" id="JAAKFY010000014">
    <property type="protein sequence ID" value="KAF3846423.1"/>
    <property type="molecule type" value="Genomic_DNA"/>
</dbReference>
<feature type="repeat" description="WD" evidence="5">
    <location>
        <begin position="466"/>
        <end position="507"/>
    </location>
</feature>
<feature type="region of interest" description="Disordered" evidence="6">
    <location>
        <begin position="1103"/>
        <end position="1186"/>
    </location>
</feature>
<evidence type="ECO:0000256" key="1">
    <source>
        <dbReference type="ARBA" id="ARBA00004604"/>
    </source>
</evidence>
<gene>
    <name evidence="8" type="ORF">F7725_003501</name>
</gene>
<evidence type="ECO:0000259" key="7">
    <source>
        <dbReference type="Pfam" id="PF08625"/>
    </source>
</evidence>
<keyword evidence="4" id="KW-0539">Nucleus</keyword>
<dbReference type="InterPro" id="IPR013934">
    <property type="entry name" value="Utp13_C"/>
</dbReference>
<feature type="repeat" description="WD" evidence="5">
    <location>
        <begin position="802"/>
        <end position="843"/>
    </location>
</feature>
<dbReference type="SUPFAM" id="SSF50978">
    <property type="entry name" value="WD40 repeat-like"/>
    <property type="match status" value="2"/>
</dbReference>
<keyword evidence="2 5" id="KW-0853">WD repeat</keyword>
<dbReference type="Pfam" id="PF00400">
    <property type="entry name" value="WD40"/>
    <property type="match status" value="8"/>
</dbReference>
<dbReference type="GO" id="GO:0000480">
    <property type="term" value="P:endonucleolytic cleavage in 5'-ETS of tricistronic rRNA transcript (SSU-rRNA, 5.8S rRNA, LSU-rRNA)"/>
    <property type="evidence" value="ECO:0007669"/>
    <property type="project" value="TreeGrafter"/>
</dbReference>
<evidence type="ECO:0000256" key="2">
    <source>
        <dbReference type="ARBA" id="ARBA00022574"/>
    </source>
</evidence>
<feature type="repeat" description="WD" evidence="5">
    <location>
        <begin position="844"/>
        <end position="885"/>
    </location>
</feature>
<dbReference type="OrthoDB" id="5414888at2759"/>
<dbReference type="InterPro" id="IPR020472">
    <property type="entry name" value="WD40_PAC1"/>
</dbReference>
<dbReference type="InterPro" id="IPR036322">
    <property type="entry name" value="WD40_repeat_dom_sf"/>
</dbReference>
<sequence>MHRHPGVSLGQMVSELLVGRLCEDGLLPQIRGQVAVSLGDGIKVAEGSSAAPGGGVAIVDTSHREQLLGNGSGHDASTTGGGDETHQDRATTASHLAGHGVGLADLVTPITSPYGHDGQLGQDDGTTDGGGHLFGALHTQTNMAIVSSLNAAYFDGQRVQVDLLQGLDLHVLNQAAQLVAGVATWSPARASTALSKVLLFYLVQVIHHLQALADQPYLPLHVGHGALHPPHLLLQGGGDGPVVPLSDFILLPQLLVAVVLGLGAVPAEELRPAALVGTGDELVEAAHAVAVLLREGEGLCTTTNLILTLYVVDSKIEPFYKGGKVQISKDENYIFCTCGTRVNVLEISTGKIVHSVEHEDQEDITSFALSCDDEMLVTASRALLLKQWDWRQAQCTRSWRAIHTVPVASMTFDSTSTLLATGGCDGTIKLWDVVKQYCTHNLKGSPGVDCGIRLWDLSSSKCVCVLQSHYSAVTSLSFSPDGDTMVSSGRDKICTVWDLKTKKAKRAVPVYEAVEGVVMLPVDEDLSQIGVKSKDMHFITAGSKGELRVWEASTARCVYAQTLGSSLSASSEEEEDDPRGLTHLLHLPASSRLATVTAEHNIVLYQLPALSTQQQFVGYNDEVLDVKFLGKGDSHIVVATNSSQLKVFELLTNSCQILYGHTDTVLSLDVFKKGSLFASCAKDRSVRVWKMDSDSGQVHCVAQGSNHANAVGSITCSRMKASFVVSGSQDCTVKVWDLPADLSTAGAEIQQLTPRATEKVHDKDVNSVAVSPNDKLLAWLQDRTAKLWSLAGEGSVSLLGVFKGHRRGVWAVCFSPVDQVLASSSADGTTKLWSLQDFSCLKTFEGHDASVLKIIFVSRGTQLLTSGSDGLVKLWTIKTNECVKTLDAHQDKVWGLHGSQKDNKIVTGSADSNITVWVDVTEVELAEEQAKQEDQILKQQELSNLLHEKKYLKALGLAISLDQPHTVLNVIKAIRQSENGHELLEKTLLKLRVDQKESLLRYCVVWNTNARNCQNAQAILQVLLTHLQPEELLQYQGARAHLEGLIPYTERHMLRIGNLLQASMFLNYMWQKMRVAGAPASMGQDEDMDTTPLAQPFFMIDKEKGMGSDGEEKQDGDDSDGGQDEDLDKKEEDEEDNEVSATNKSTNNNNNGGIANGKGAKTNGNHHSESEESSEEEDPEEEDQTAVKVVKCLPVSSAPECQTSAS</sequence>
<dbReference type="CDD" id="cd00200">
    <property type="entry name" value="WD40"/>
    <property type="match status" value="2"/>
</dbReference>
<dbReference type="SMART" id="SM00320">
    <property type="entry name" value="WD40"/>
    <property type="match status" value="10"/>
</dbReference>
<dbReference type="AlphaFoldDB" id="A0A7J5YBD9"/>
<dbReference type="PRINTS" id="PR00320">
    <property type="entry name" value="GPROTEINBRPT"/>
</dbReference>
<keyword evidence="9" id="KW-1185">Reference proteome</keyword>
<dbReference type="PROSITE" id="PS50082">
    <property type="entry name" value="WD_REPEATS_2"/>
    <property type="match status" value="7"/>
</dbReference>
<dbReference type="FunFam" id="2.130.10.10:FF:001054">
    <property type="entry name" value="Transducin (beta)-like 3"/>
    <property type="match status" value="1"/>
</dbReference>
<dbReference type="FunFam" id="2.130.10.10:FF:000230">
    <property type="entry name" value="Transducin beta-like protein 3"/>
    <property type="match status" value="1"/>
</dbReference>
<dbReference type="GO" id="GO:0030686">
    <property type="term" value="C:90S preribosome"/>
    <property type="evidence" value="ECO:0007669"/>
    <property type="project" value="TreeGrafter"/>
</dbReference>
<dbReference type="GO" id="GO:0032040">
    <property type="term" value="C:small-subunit processome"/>
    <property type="evidence" value="ECO:0007669"/>
    <property type="project" value="InterPro"/>
</dbReference>
<dbReference type="Proteomes" id="UP000518266">
    <property type="component" value="Unassembled WGS sequence"/>
</dbReference>
<dbReference type="PROSITE" id="PS00678">
    <property type="entry name" value="WD_REPEATS_1"/>
    <property type="match status" value="3"/>
</dbReference>
<reference evidence="8 9" key="1">
    <citation type="submission" date="2020-03" db="EMBL/GenBank/DDBJ databases">
        <title>Dissostichus mawsoni Genome sequencing and assembly.</title>
        <authorList>
            <person name="Park H."/>
        </authorList>
    </citation>
    <scope>NUCLEOTIDE SEQUENCE [LARGE SCALE GENOMIC DNA]</scope>
    <source>
        <strain evidence="8">DM0001</strain>
        <tissue evidence="8">Muscle</tissue>
    </source>
</reference>
<dbReference type="PANTHER" id="PTHR19854:SF15">
    <property type="entry name" value="TRANSDUCIN BETA-LIKE PROTEIN 3"/>
    <property type="match status" value="1"/>
</dbReference>
<comment type="caution">
    <text evidence="8">The sequence shown here is derived from an EMBL/GenBank/DDBJ whole genome shotgun (WGS) entry which is preliminary data.</text>
</comment>
<dbReference type="Gene3D" id="2.130.10.10">
    <property type="entry name" value="YVTN repeat-like/Quinoprotein amine dehydrogenase"/>
    <property type="match status" value="4"/>
</dbReference>
<feature type="repeat" description="WD" evidence="5">
    <location>
        <begin position="400"/>
        <end position="433"/>
    </location>
</feature>
<dbReference type="PROSITE" id="PS50294">
    <property type="entry name" value="WD_REPEATS_REGION"/>
    <property type="match status" value="7"/>
</dbReference>
<evidence type="ECO:0000256" key="5">
    <source>
        <dbReference type="PROSITE-ProRule" id="PRU00221"/>
    </source>
</evidence>